<proteinExistence type="predicted"/>
<gene>
    <name evidence="2" type="ORF">C6P40_000384</name>
</gene>
<accession>A0A9P6WKS6</accession>
<protein>
    <submittedName>
        <fullName evidence="2">Uncharacterized protein</fullName>
    </submittedName>
</protein>
<evidence type="ECO:0000256" key="1">
    <source>
        <dbReference type="SAM" id="MobiDB-lite"/>
    </source>
</evidence>
<evidence type="ECO:0000313" key="3">
    <source>
        <dbReference type="Proteomes" id="UP000697127"/>
    </source>
</evidence>
<feature type="region of interest" description="Disordered" evidence="1">
    <location>
        <begin position="101"/>
        <end position="133"/>
    </location>
</feature>
<dbReference type="AlphaFoldDB" id="A0A9P6WKS6"/>
<dbReference type="Proteomes" id="UP000697127">
    <property type="component" value="Unassembled WGS sequence"/>
</dbReference>
<name>A0A9P6WKS6_9ASCO</name>
<organism evidence="2 3">
    <name type="scientific">Pichia californica</name>
    <dbReference type="NCBI Taxonomy" id="460514"/>
    <lineage>
        <taxon>Eukaryota</taxon>
        <taxon>Fungi</taxon>
        <taxon>Dikarya</taxon>
        <taxon>Ascomycota</taxon>
        <taxon>Saccharomycotina</taxon>
        <taxon>Pichiomycetes</taxon>
        <taxon>Pichiales</taxon>
        <taxon>Pichiaceae</taxon>
        <taxon>Pichia</taxon>
    </lineage>
</organism>
<sequence length="133" mass="15919">MVKRRREEETEEYKNEICCYANDRENTESIFSSQDSRCTDSNTSFTTDLCIMKDSNNSIKRIQHQKITTEIHQTTVSMMMEASKELWKHHHQYQQVALIDEASYNNDNDNNNNSNNMEPPIPKEYQHHQRPYW</sequence>
<reference evidence="2" key="1">
    <citation type="submission" date="2020-11" db="EMBL/GenBank/DDBJ databases">
        <title>Kefir isolates.</title>
        <authorList>
            <person name="Marcisauskas S."/>
            <person name="Kim Y."/>
            <person name="Blasche S."/>
        </authorList>
    </citation>
    <scope>NUCLEOTIDE SEQUENCE</scope>
    <source>
        <strain evidence="2">Olga-1</strain>
    </source>
</reference>
<feature type="compositionally biased region" description="Low complexity" evidence="1">
    <location>
        <begin position="105"/>
        <end position="116"/>
    </location>
</feature>
<evidence type="ECO:0000313" key="2">
    <source>
        <dbReference type="EMBL" id="KAG0688885.1"/>
    </source>
</evidence>
<keyword evidence="3" id="KW-1185">Reference proteome</keyword>
<dbReference type="EMBL" id="PUHW01000115">
    <property type="protein sequence ID" value="KAG0688885.1"/>
    <property type="molecule type" value="Genomic_DNA"/>
</dbReference>
<comment type="caution">
    <text evidence="2">The sequence shown here is derived from an EMBL/GenBank/DDBJ whole genome shotgun (WGS) entry which is preliminary data.</text>
</comment>